<dbReference type="GeneID" id="37060820"/>
<evidence type="ECO:0000256" key="1">
    <source>
        <dbReference type="SAM" id="MobiDB-lite"/>
    </source>
</evidence>
<dbReference type="VEuPathDB" id="FungiDB:BO70DRAFT_200517"/>
<dbReference type="Proteomes" id="UP000247233">
    <property type="component" value="Unassembled WGS sequence"/>
</dbReference>
<reference evidence="2 3" key="1">
    <citation type="submission" date="2016-12" db="EMBL/GenBank/DDBJ databases">
        <title>The genomes of Aspergillus section Nigri reveals drivers in fungal speciation.</title>
        <authorList>
            <consortium name="DOE Joint Genome Institute"/>
            <person name="Vesth T.C."/>
            <person name="Nybo J."/>
            <person name="Theobald S."/>
            <person name="Brandl J."/>
            <person name="Frisvad J.C."/>
            <person name="Nielsen K.F."/>
            <person name="Lyhne E.K."/>
            <person name="Kogle M.E."/>
            <person name="Kuo A."/>
            <person name="Riley R."/>
            <person name="Clum A."/>
            <person name="Nolan M."/>
            <person name="Lipzen A."/>
            <person name="Salamov A."/>
            <person name="Henrissat B."/>
            <person name="Wiebenga A."/>
            <person name="De Vries R.P."/>
            <person name="Grigoriev I.V."/>
            <person name="Mortensen U.H."/>
            <person name="Andersen M.R."/>
            <person name="Baker S.E."/>
        </authorList>
    </citation>
    <scope>NUCLEOTIDE SEQUENCE [LARGE SCALE GENOMIC DNA]</scope>
    <source>
        <strain evidence="2 3">CBS 117.55</strain>
    </source>
</reference>
<feature type="region of interest" description="Disordered" evidence="1">
    <location>
        <begin position="86"/>
        <end position="156"/>
    </location>
</feature>
<feature type="compositionally biased region" description="Basic and acidic residues" evidence="1">
    <location>
        <begin position="184"/>
        <end position="197"/>
    </location>
</feature>
<name>A0A317WRF2_9EURO</name>
<comment type="caution">
    <text evidence="2">The sequence shown here is derived from an EMBL/GenBank/DDBJ whole genome shotgun (WGS) entry which is preliminary data.</text>
</comment>
<gene>
    <name evidence="2" type="ORF">BO70DRAFT_200517</name>
</gene>
<dbReference type="RefSeq" id="XP_025401580.1">
    <property type="nucleotide sequence ID" value="XM_025538583.1"/>
</dbReference>
<dbReference type="AlphaFoldDB" id="A0A317WRF2"/>
<feature type="compositionally biased region" description="Basic and acidic residues" evidence="1">
    <location>
        <begin position="86"/>
        <end position="97"/>
    </location>
</feature>
<feature type="compositionally biased region" description="Basic and acidic residues" evidence="1">
    <location>
        <begin position="108"/>
        <end position="128"/>
    </location>
</feature>
<organism evidence="2 3">
    <name type="scientific">Aspergillus heteromorphus CBS 117.55</name>
    <dbReference type="NCBI Taxonomy" id="1448321"/>
    <lineage>
        <taxon>Eukaryota</taxon>
        <taxon>Fungi</taxon>
        <taxon>Dikarya</taxon>
        <taxon>Ascomycota</taxon>
        <taxon>Pezizomycotina</taxon>
        <taxon>Eurotiomycetes</taxon>
        <taxon>Eurotiomycetidae</taxon>
        <taxon>Eurotiales</taxon>
        <taxon>Aspergillaceae</taxon>
        <taxon>Aspergillus</taxon>
        <taxon>Aspergillus subgen. Circumdati</taxon>
    </lineage>
</organism>
<proteinExistence type="predicted"/>
<feature type="compositionally biased region" description="Basic and acidic residues" evidence="1">
    <location>
        <begin position="144"/>
        <end position="154"/>
    </location>
</feature>
<keyword evidence="3" id="KW-1185">Reference proteome</keyword>
<dbReference type="EMBL" id="MSFL01000006">
    <property type="protein sequence ID" value="PWY87697.1"/>
    <property type="molecule type" value="Genomic_DNA"/>
</dbReference>
<protein>
    <submittedName>
        <fullName evidence="2">Uncharacterized protein</fullName>
    </submittedName>
</protein>
<feature type="region of interest" description="Disordered" evidence="1">
    <location>
        <begin position="184"/>
        <end position="217"/>
    </location>
</feature>
<evidence type="ECO:0000313" key="3">
    <source>
        <dbReference type="Proteomes" id="UP000247233"/>
    </source>
</evidence>
<evidence type="ECO:0000313" key="2">
    <source>
        <dbReference type="EMBL" id="PWY87697.1"/>
    </source>
</evidence>
<sequence>MSSGVCLDVGATPQIRVLAGSLFLTLESNPSRLFSGRWRQPVNTVYCGLHGENLQANSMSVVDHESRGDVTAARLECDKVALHDAGITRERRGKDKQGPSAMQQRSKGRAETHRGDEGVHLWQDRVCDAQDDDGGGAGRGAGRGGEEGSKETHRSSSYLRLRKFSKDKDLVSQQGVWMGVLVGKDEAGGGERGEGKCAEGGATARTDARISIIHPPR</sequence>
<accession>A0A317WRF2</accession>